<evidence type="ECO:0000313" key="4">
    <source>
        <dbReference type="Proteomes" id="UP000219338"/>
    </source>
</evidence>
<dbReference type="InterPro" id="IPR005123">
    <property type="entry name" value="Oxoglu/Fe-dep_dioxygenase_dom"/>
</dbReference>
<dbReference type="PANTHER" id="PTHR33099">
    <property type="entry name" value="FE2OG DIOXYGENASE DOMAIN-CONTAINING PROTEIN"/>
    <property type="match status" value="1"/>
</dbReference>
<dbReference type="AlphaFoldDB" id="A0A284RUV0"/>
<proteinExistence type="inferred from homology"/>
<keyword evidence="1" id="KW-0560">Oxidoreductase</keyword>
<evidence type="ECO:0000259" key="2">
    <source>
        <dbReference type="PROSITE" id="PS51471"/>
    </source>
</evidence>
<dbReference type="PANTHER" id="PTHR33099:SF11">
    <property type="entry name" value="FE2OG DIOXYGENASE DOMAIN-CONTAINING PROTEIN"/>
    <property type="match status" value="1"/>
</dbReference>
<dbReference type="STRING" id="47428.A0A284RUV0"/>
<dbReference type="OrthoDB" id="27483at2759"/>
<dbReference type="Pfam" id="PF13640">
    <property type="entry name" value="2OG-FeII_Oxy_3"/>
    <property type="match status" value="1"/>
</dbReference>
<keyword evidence="1" id="KW-0408">Iron</keyword>
<dbReference type="GO" id="GO:0046872">
    <property type="term" value="F:metal ion binding"/>
    <property type="evidence" value="ECO:0007669"/>
    <property type="project" value="UniProtKB-KW"/>
</dbReference>
<reference evidence="4" key="1">
    <citation type="journal article" date="2017" name="Nat. Ecol. Evol.">
        <title>Genome expansion and lineage-specific genetic innovations in the forest pathogenic fungi Armillaria.</title>
        <authorList>
            <person name="Sipos G."/>
            <person name="Prasanna A.N."/>
            <person name="Walter M.C."/>
            <person name="O'Connor E."/>
            <person name="Balint B."/>
            <person name="Krizsan K."/>
            <person name="Kiss B."/>
            <person name="Hess J."/>
            <person name="Varga T."/>
            <person name="Slot J."/>
            <person name="Riley R."/>
            <person name="Boka B."/>
            <person name="Rigling D."/>
            <person name="Barry K."/>
            <person name="Lee J."/>
            <person name="Mihaltcheva S."/>
            <person name="LaButti K."/>
            <person name="Lipzen A."/>
            <person name="Waldron R."/>
            <person name="Moloney N.M."/>
            <person name="Sperisen C."/>
            <person name="Kredics L."/>
            <person name="Vagvoelgyi C."/>
            <person name="Patrignani A."/>
            <person name="Fitzpatrick D."/>
            <person name="Nagy I."/>
            <person name="Doyle S."/>
            <person name="Anderson J.B."/>
            <person name="Grigoriev I.V."/>
            <person name="Gueldener U."/>
            <person name="Muensterkoetter M."/>
            <person name="Nagy L.G."/>
        </authorList>
    </citation>
    <scope>NUCLEOTIDE SEQUENCE [LARGE SCALE GENOMIC DNA]</scope>
    <source>
        <strain evidence="4">C18/9</strain>
    </source>
</reference>
<sequence>MSAPENPEHAILTYVQVSKSIEKLTEHHKSLVVKRDSPVSKALDSVVSYPFVSFTLDYLNGDCDFGGPNETPFGTLGSPNIDAIRAQSQPSSFGKGDQTVTDPVYRDGREILGKEITCPSDSDYTASLLFLRLDLKTVLEGTLFVGKEVDVRLHKLAMYDKGGHFDWHRDSTHGKNHHATVLVALNTSWSGGAFHLRHDGNEMAVDMHPKITGASEPQPYINLKAVAFYTDVEHKVEPVTSGARLVLQYDVFVCTGPSPLAYTPGEYDFTTLDVVRGKSRMDFMGEDYRPGPPHDNELQFPSSSPGDVQALVSAIQKVVSSGTEEMGIPLRHLYRQSSICKEYLKGVDAVIYAALSAVFDVSLVPVILHENSDHSSCGEWSDSEPKSVISAYKVIEGEEDEDEDEDEGARKRVKRSTEFHLSSVSDLVEISRKDYIEHTGNEAQEAECRYFGGGIFLRAKNT</sequence>
<name>A0A284RUV0_ARMOS</name>
<organism evidence="3 4">
    <name type="scientific">Armillaria ostoyae</name>
    <name type="common">Armillaria root rot fungus</name>
    <dbReference type="NCBI Taxonomy" id="47428"/>
    <lineage>
        <taxon>Eukaryota</taxon>
        <taxon>Fungi</taxon>
        <taxon>Dikarya</taxon>
        <taxon>Basidiomycota</taxon>
        <taxon>Agaricomycotina</taxon>
        <taxon>Agaricomycetes</taxon>
        <taxon>Agaricomycetidae</taxon>
        <taxon>Agaricales</taxon>
        <taxon>Marasmiineae</taxon>
        <taxon>Physalacriaceae</taxon>
        <taxon>Armillaria</taxon>
    </lineage>
</organism>
<evidence type="ECO:0000313" key="3">
    <source>
        <dbReference type="EMBL" id="SJL12549.1"/>
    </source>
</evidence>
<dbReference type="InterPro" id="IPR044862">
    <property type="entry name" value="Pro_4_hyd_alph_FE2OG_OXY"/>
</dbReference>
<dbReference type="GO" id="GO:0016491">
    <property type="term" value="F:oxidoreductase activity"/>
    <property type="evidence" value="ECO:0007669"/>
    <property type="project" value="UniProtKB-KW"/>
</dbReference>
<feature type="domain" description="Fe2OG dioxygenase" evidence="2">
    <location>
        <begin position="148"/>
        <end position="253"/>
    </location>
</feature>
<accession>A0A284RUV0</accession>
<dbReference type="Proteomes" id="UP000219338">
    <property type="component" value="Unassembled WGS sequence"/>
</dbReference>
<comment type="similarity">
    <text evidence="1">Belongs to the iron/ascorbate-dependent oxidoreductase family.</text>
</comment>
<evidence type="ECO:0000256" key="1">
    <source>
        <dbReference type="RuleBase" id="RU003682"/>
    </source>
</evidence>
<keyword evidence="4" id="KW-1185">Reference proteome</keyword>
<dbReference type="Gene3D" id="2.60.120.620">
    <property type="entry name" value="q2cbj1_9rhob like domain"/>
    <property type="match status" value="1"/>
</dbReference>
<protein>
    <recommendedName>
        <fullName evidence="2">Fe2OG dioxygenase domain-containing protein</fullName>
    </recommendedName>
</protein>
<dbReference type="PROSITE" id="PS51471">
    <property type="entry name" value="FE2OG_OXY"/>
    <property type="match status" value="1"/>
</dbReference>
<gene>
    <name evidence="3" type="ORF">ARMOST_15977</name>
</gene>
<keyword evidence="1" id="KW-0479">Metal-binding</keyword>
<dbReference type="EMBL" id="FUEG01000017">
    <property type="protein sequence ID" value="SJL12549.1"/>
    <property type="molecule type" value="Genomic_DNA"/>
</dbReference>